<dbReference type="Gene3D" id="2.30.38.10">
    <property type="entry name" value="Luciferase, Domain 3"/>
    <property type="match status" value="2"/>
</dbReference>
<dbReference type="Pfam" id="PF00550">
    <property type="entry name" value="PP-binding"/>
    <property type="match status" value="2"/>
</dbReference>
<keyword evidence="4" id="KW-0276">Fatty acid metabolism</keyword>
<dbReference type="Pfam" id="PF23024">
    <property type="entry name" value="AMP-dom_DIP2-like"/>
    <property type="match status" value="1"/>
</dbReference>
<dbReference type="CDD" id="cd05930">
    <property type="entry name" value="A_NRPS"/>
    <property type="match status" value="1"/>
</dbReference>
<evidence type="ECO:0000313" key="7">
    <source>
        <dbReference type="EMBL" id="MBD2615916.1"/>
    </source>
</evidence>
<comment type="caution">
    <text evidence="7">The sequence shown here is derived from an EMBL/GenBank/DDBJ whole genome shotgun (WGS) entry which is preliminary data.</text>
</comment>
<keyword evidence="2" id="KW-0596">Phosphopantetheine</keyword>
<dbReference type="InterPro" id="IPR040097">
    <property type="entry name" value="FAAL/FAAC"/>
</dbReference>
<dbReference type="CDD" id="cd19531">
    <property type="entry name" value="LCL_NRPS-like"/>
    <property type="match status" value="1"/>
</dbReference>
<protein>
    <submittedName>
        <fullName evidence="7">Amino acid adenylation domain-containing protein</fullName>
    </submittedName>
</protein>
<dbReference type="SUPFAM" id="SSF47336">
    <property type="entry name" value="ACP-like"/>
    <property type="match status" value="2"/>
</dbReference>
<dbReference type="InterPro" id="IPR045851">
    <property type="entry name" value="AMP-bd_C_sf"/>
</dbReference>
<dbReference type="Pfam" id="PF00501">
    <property type="entry name" value="AMP-binding"/>
    <property type="match status" value="3"/>
</dbReference>
<dbReference type="CDD" id="cd05931">
    <property type="entry name" value="FAAL"/>
    <property type="match status" value="1"/>
</dbReference>
<evidence type="ECO:0000256" key="4">
    <source>
        <dbReference type="ARBA" id="ARBA00022832"/>
    </source>
</evidence>
<evidence type="ECO:0000256" key="2">
    <source>
        <dbReference type="ARBA" id="ARBA00022450"/>
    </source>
</evidence>
<dbReference type="Gene3D" id="3.40.50.12780">
    <property type="entry name" value="N-terminal domain of ligase-like"/>
    <property type="match status" value="1"/>
</dbReference>
<feature type="domain" description="Carrier" evidence="6">
    <location>
        <begin position="1701"/>
        <end position="1775"/>
    </location>
</feature>
<keyword evidence="5" id="KW-0443">Lipid metabolism</keyword>
<evidence type="ECO:0000259" key="6">
    <source>
        <dbReference type="PROSITE" id="PS50075"/>
    </source>
</evidence>
<dbReference type="InterPro" id="IPR020806">
    <property type="entry name" value="PKS_PP-bd"/>
</dbReference>
<dbReference type="Gene3D" id="3.30.559.30">
    <property type="entry name" value="Nonribosomal peptide synthetase, condensation domain"/>
    <property type="match status" value="2"/>
</dbReference>
<dbReference type="InterPro" id="IPR042099">
    <property type="entry name" value="ANL_N_sf"/>
</dbReference>
<dbReference type="InterPro" id="IPR001242">
    <property type="entry name" value="Condensation_dom"/>
</dbReference>
<dbReference type="Gene3D" id="3.40.50.980">
    <property type="match status" value="4"/>
</dbReference>
<dbReference type="RefSeq" id="WP_185563714.1">
    <property type="nucleotide sequence ID" value="NZ_JACJTC010000034.1"/>
</dbReference>
<dbReference type="PROSITE" id="PS00455">
    <property type="entry name" value="AMP_BINDING"/>
    <property type="match status" value="2"/>
</dbReference>
<keyword evidence="3" id="KW-0597">Phosphoprotein</keyword>
<evidence type="ECO:0000256" key="1">
    <source>
        <dbReference type="ARBA" id="ARBA00001957"/>
    </source>
</evidence>
<dbReference type="CDD" id="cd17643">
    <property type="entry name" value="A_NRPS_Cytc1-like"/>
    <property type="match status" value="1"/>
</dbReference>
<reference evidence="7 8" key="1">
    <citation type="journal article" date="2020" name="ISME J.">
        <title>Comparative genomics reveals insights into cyanobacterial evolution and habitat adaptation.</title>
        <authorList>
            <person name="Chen M.Y."/>
            <person name="Teng W.K."/>
            <person name="Zhao L."/>
            <person name="Hu C.X."/>
            <person name="Zhou Y.K."/>
            <person name="Han B.P."/>
            <person name="Song L.R."/>
            <person name="Shu W.S."/>
        </authorList>
    </citation>
    <scope>NUCLEOTIDE SEQUENCE [LARGE SCALE GENOMIC DNA]</scope>
    <source>
        <strain evidence="7 8">FACHB-252</strain>
    </source>
</reference>
<feature type="domain" description="Carrier" evidence="6">
    <location>
        <begin position="609"/>
        <end position="683"/>
    </location>
</feature>
<dbReference type="Gene3D" id="3.30.559.10">
    <property type="entry name" value="Chloramphenicol acetyltransferase-like domain"/>
    <property type="match status" value="2"/>
</dbReference>
<gene>
    <name evidence="7" type="ORF">H6G94_32500</name>
</gene>
<dbReference type="InterPro" id="IPR025110">
    <property type="entry name" value="AMP-bd_C"/>
</dbReference>
<dbReference type="NCBIfam" id="TIGR01733">
    <property type="entry name" value="AA-adenyl-dom"/>
    <property type="match status" value="2"/>
</dbReference>
<dbReference type="Gene3D" id="3.30.300.30">
    <property type="match status" value="3"/>
</dbReference>
<evidence type="ECO:0000256" key="5">
    <source>
        <dbReference type="ARBA" id="ARBA00023098"/>
    </source>
</evidence>
<name>A0ABR8HKK8_NOSPU</name>
<dbReference type="InterPro" id="IPR020845">
    <property type="entry name" value="AMP-binding_CS"/>
</dbReference>
<proteinExistence type="predicted"/>
<keyword evidence="8" id="KW-1185">Reference proteome</keyword>
<sequence length="2792" mass="315240">MSKSFFELPVEFSTLVELLHWRASKQPQQQAYTFLVDGEVEGSYLTYGELDRQARLIATLLQSCAKRGERALLLYPPGLEFIAAFFGCLYAGVIAVPAYPPRSNRSMPRLQAIIADAQATIVLTTTNLLTDIKRQFIQFPELATMQCLATDLISIQGKDKWQQEANLTSDTLALLQYTSGSTAAPKGVKVSHGNLLHNQKLIQLAMEHTAETVFVGWLPLFHDMGLVGNMLQPLYLGIPCILMSPVTFLQKPLRWLQAISRYKATTSGGPNFAYDLCVRKITPEQRKNLDLSSWEIAFNGAEPIRKETLEQFALTFVECGFRREAFYPCYGMAETTLIVSGGSKAAPPVLQSVKSSALAQNQIVPASTEEADVRTLVGCGYPLPDLKIVIVNPDTLMSCLPSEVGEIWVAGDSVTQGYWCRKEQTEYTFRACLRDTKEGAFLRTGDLGFLYEDELFITGRLKDLIIIRGRNHYPQDIEWTVAKSHPALQADSGAAFSVDVNGEERLVIVQEVQRSYLRNLETEELVGAIRQAVVEGHEVQVYAVLLLKPSSIPKTSSGKIQRHACRAGFLAETLETIASSILENDRQINSQVGLSREDILALEALQRQSKLESYLHEQVAMVMKLSLKQVNPRQPLGSLGVDSLIAIELQHTIETDLGMVLPMACFLGNASIEQLAIKIIAQLESNSVNELSSLNAVTEYPLSHGQQALYFLQQLALENTAYNIARAVLIRGDLNIEALHRAFQILADRHSGLRTTFITKQGQTVQRVHQQLQVYWQQEDASEWDELSLSDRLMQLAYSPFDLQQGLLMRVGLFIRSPQEHILLLVVHHIVADLWSLTVLVDELGRLYEAQKNGISLTLPPLTKQYADYVNAEAQMLANPEGKRLWAYWQKQLSGELPILNLPTDRPRPSMQSYRGASYTCKFSVELTQKLKDFSCDRQVTLYMTLLAVFQSLLYRYTGQEDILVGSPTSGRNRAAWAGVVGYLVNPVVLRASFADNPSFETFLQQVQQTVLDAFAHQDYPFSLIVEQLVPVRDLGRSPLFQVMFVLQKAQIAQQAGLTALALGETGICMNLGDLQLETWRLEQQIAQFELTLMMAEIDGVLTASWQYNSDLFDSNTITRMAGHFQTLLESAIANPLQPIAKLPLLTDAEQHQILYLPLRRGEERGVRCLHELFATQVEKTPHAVAITFADEHLTYQQLNARANQLAHYLQSLGVKPETKVGLCVERSLEMIVGILGILKAGGAYVPLDPNYPQERLAFILEDANITIVVMQKQLIEKLSTFTGSIVCLDRVKQEREHNPISEVTADNLAYVIYTSGSTGQPKGVLVNHFHVVRLFSSTDEWFKFGSNDVWTLFHSYAFDFSVWEMWGALLYGGRLVIVPYWISRSPEAFYNLLCQEQVTVLNQTPSAFRQLMRVEQQASKLALRLVIFGGEALEIKSLKPCFDRHDDSPQLVNMYGITETTVHVTYYPLTKADIERTNSIIGRPIPDLQVYILDKHRQLVPIGVPGEIYVGGAGVTRGYLNRPELTAARFKHCTFGNYSIRLYQTGDLGRYLPNGELEYLGRIDEQVKIRGFRIELGEIEAVLRQHPAIEEVVVLMRETEFVGDIQPDATVTELRQFIKQNKSENFSDRQLIAYCVSTQQPAPTITELRRWLKNQLPEYMIPAAFIMLDSLPLTPSGKVDKRALPNCDRIRPELDTAYIAPTTSAEKALAQIWTQVLRIERVGIHDNFFELGGDSIRSIQVLAKSQERGLNFSLQQIFQHQTIYELAQEVNIAEPSSLWKPKTERFSLIAASDCQKLPTDIEDAYPLARIQAGVIFHSQYSPGSPMYHDIFFYQLRVRFDVECLQQAIQQLVNRHPILRTSFDLINFSEPLQLVHEQVSVSLQVEDLRFLSPTQQKQAINTWIETEKQRNFDWTCPPMIRFFVHRLTDESFYLVLSFHDCILDGWSTASLLTELLHRYWALLHNQTYPLDSSPTITYRDFVALERSTLESEECRNYWTQKLQDCITMQLPRWNCNSSSSTNPEIGILNVPISSELSDKLKQLAKIAQVPVKHVLLAAHIRVMSLLSGETDVLTGLESNGRLETEDGEQTLGIHLNTVPLRLQLHGGTWIDLVQQTFQAESELLPYRRYPYAELKKLNRGEQLFETVFNYTHFHIFQNLQSLTGLEIIGAQGFGETHFALRVEFNREPFSDNIQLDLECDLTKINQVQLEAIGGYYFETLTAMSHQPSDRYESQCLLPVNEQHQLLIWNDTSREYPEKLLIHQWFVNQALQTPDATALVFGNQQLTYQELNERSDQLAHYLQNLGVSSDVPVGLYVERFIETIVGILGILKAGGAYVPLDPAYPLEHINFILQDAGVSLVVSQKSLVNSLGQMTVICLDTDWELITRSSQDKLINCTEPNHLAYIIYTSGSTGKPKGVPVNHKNLVHSTSARIAYYSEPVRSFLLIPSLAFDSSVAVIFWTLCQGGTLVLINEDRQRDIWHLGKAIAQHQISHWLSVPSLYKLLLDHIQPTELISLRTVIVAGETCSPVLVKHHRQLLPQTSLFNEYGPTEATVWSSVCNCQDYESSHAIPIGRPISNTQIYLLDIYLQPVPIGVVGEIYIGGEGVVSGYLNHPELTAQKFIPNPFSDREGDILYKTGDLGRFLPDGNIEFIGRRDYQVKINGYRIELEEIETVLKQHPEVKNAVVLAKEELGKKHLLAYVVTSDIAPSTSQLRNFLKQKLPAYKIPNNFIILDTLPLTPNGKVDRRNLPAPNQKFMNEMKIAHLLQKLEQISDEEAQLILAQKKMLTLQPE</sequence>
<dbReference type="InterPro" id="IPR023213">
    <property type="entry name" value="CAT-like_dom_sf"/>
</dbReference>
<comment type="cofactor">
    <cofactor evidence="1">
        <name>pantetheine 4'-phosphate</name>
        <dbReference type="ChEBI" id="CHEBI:47942"/>
    </cofactor>
</comment>
<dbReference type="EMBL" id="JACJTC010000034">
    <property type="protein sequence ID" value="MBD2615916.1"/>
    <property type="molecule type" value="Genomic_DNA"/>
</dbReference>
<dbReference type="SUPFAM" id="SSF52777">
    <property type="entry name" value="CoA-dependent acyltransferases"/>
    <property type="match status" value="4"/>
</dbReference>
<dbReference type="Gene3D" id="1.10.1200.10">
    <property type="entry name" value="ACP-like"/>
    <property type="match status" value="2"/>
</dbReference>
<dbReference type="NCBIfam" id="NF003417">
    <property type="entry name" value="PRK04813.1"/>
    <property type="match status" value="3"/>
</dbReference>
<dbReference type="InterPro" id="IPR036736">
    <property type="entry name" value="ACP-like_sf"/>
</dbReference>
<dbReference type="PANTHER" id="PTHR45527:SF14">
    <property type="entry name" value="PLIPASTATIN SYNTHASE SUBUNIT B"/>
    <property type="match status" value="1"/>
</dbReference>
<evidence type="ECO:0000313" key="8">
    <source>
        <dbReference type="Proteomes" id="UP000606396"/>
    </source>
</evidence>
<evidence type="ECO:0000256" key="3">
    <source>
        <dbReference type="ARBA" id="ARBA00022553"/>
    </source>
</evidence>
<accession>A0ABR8HKK8</accession>
<dbReference type="InterPro" id="IPR000873">
    <property type="entry name" value="AMP-dep_synth/lig_dom"/>
</dbReference>
<dbReference type="SUPFAM" id="SSF56801">
    <property type="entry name" value="Acetyl-CoA synthetase-like"/>
    <property type="match status" value="3"/>
</dbReference>
<dbReference type="Pfam" id="PF13193">
    <property type="entry name" value="AMP-binding_C"/>
    <property type="match status" value="2"/>
</dbReference>
<dbReference type="PROSITE" id="PS50075">
    <property type="entry name" value="CARRIER"/>
    <property type="match status" value="2"/>
</dbReference>
<dbReference type="Proteomes" id="UP000606396">
    <property type="component" value="Unassembled WGS sequence"/>
</dbReference>
<dbReference type="InterPro" id="IPR010071">
    <property type="entry name" value="AA_adenyl_dom"/>
</dbReference>
<dbReference type="Pfam" id="PF00668">
    <property type="entry name" value="Condensation"/>
    <property type="match status" value="2"/>
</dbReference>
<dbReference type="InterPro" id="IPR009081">
    <property type="entry name" value="PP-bd_ACP"/>
</dbReference>
<organism evidence="7 8">
    <name type="scientific">Nostoc punctiforme FACHB-252</name>
    <dbReference type="NCBI Taxonomy" id="1357509"/>
    <lineage>
        <taxon>Bacteria</taxon>
        <taxon>Bacillati</taxon>
        <taxon>Cyanobacteriota</taxon>
        <taxon>Cyanophyceae</taxon>
        <taxon>Nostocales</taxon>
        <taxon>Nostocaceae</taxon>
        <taxon>Nostoc</taxon>
    </lineage>
</organism>
<dbReference type="PANTHER" id="PTHR45527">
    <property type="entry name" value="NONRIBOSOMAL PEPTIDE SYNTHETASE"/>
    <property type="match status" value="1"/>
</dbReference>
<dbReference type="SMART" id="SM00823">
    <property type="entry name" value="PKS_PP"/>
    <property type="match status" value="1"/>
</dbReference>